<dbReference type="AlphaFoldDB" id="A0A172WSV2"/>
<evidence type="ECO:0000313" key="3">
    <source>
        <dbReference type="Proteomes" id="UP000077787"/>
    </source>
</evidence>
<dbReference type="Proteomes" id="UP000077787">
    <property type="component" value="Chromosome"/>
</dbReference>
<proteinExistence type="predicted"/>
<reference evidence="1 3" key="1">
    <citation type="submission" date="2016-05" db="EMBL/GenBank/DDBJ databases">
        <title>Genome sequence of Pseudomonas stutzeri 273 and identification of the exopolysaccharide biosynthesis locus.</title>
        <authorList>
            <person name="Wu S."/>
            <person name="Sun C."/>
        </authorList>
    </citation>
    <scope>NUCLEOTIDE SEQUENCE [LARGE SCALE GENOMIC DNA]</scope>
    <source>
        <strain evidence="1 3">273</strain>
    </source>
</reference>
<dbReference type="EMBL" id="CP015641">
    <property type="protein sequence ID" value="ANF26319.1"/>
    <property type="molecule type" value="Genomic_DNA"/>
</dbReference>
<dbReference type="Proteomes" id="UP000237068">
    <property type="component" value="Unassembled WGS sequence"/>
</dbReference>
<reference evidence="2 4" key="2">
    <citation type="submission" date="2018-01" db="EMBL/GenBank/DDBJ databases">
        <title>Denitrification phenotypes of diverse strains of Pseudomonas stutzeri.</title>
        <authorList>
            <person name="Milligan D.A."/>
            <person name="Bergaust L."/>
            <person name="Bakken L.R."/>
            <person name="Frostegard A."/>
        </authorList>
    </citation>
    <scope>NUCLEOTIDE SEQUENCE [LARGE SCALE GENOMIC DNA]</scope>
    <source>
        <strain evidence="2 4">24a13</strain>
    </source>
</reference>
<gene>
    <name evidence="2" type="ORF">CXK91_06455</name>
    <name evidence="1" type="ORF">PS273GM_14745</name>
</gene>
<name>A0A172WSV2_STUST</name>
<protein>
    <submittedName>
        <fullName evidence="1">Uncharacterized protein</fullName>
    </submittedName>
</protein>
<sequence>MKWIEGEARLRMLLGRARLEGPGQSIPMSVIASGSPPYARRSAANVAKVWASRPGVANSKRRASVLWNNVT</sequence>
<dbReference type="EMBL" id="PPXG01000002">
    <property type="protein sequence ID" value="POH84198.1"/>
    <property type="molecule type" value="Genomic_DNA"/>
</dbReference>
<accession>A0A172WSV2</accession>
<evidence type="ECO:0000313" key="4">
    <source>
        <dbReference type="Proteomes" id="UP000237068"/>
    </source>
</evidence>
<evidence type="ECO:0000313" key="1">
    <source>
        <dbReference type="EMBL" id="ANF26319.1"/>
    </source>
</evidence>
<organism evidence="1 3">
    <name type="scientific">Stutzerimonas stutzeri</name>
    <name type="common">Pseudomonas stutzeri</name>
    <dbReference type="NCBI Taxonomy" id="316"/>
    <lineage>
        <taxon>Bacteria</taxon>
        <taxon>Pseudomonadati</taxon>
        <taxon>Pseudomonadota</taxon>
        <taxon>Gammaproteobacteria</taxon>
        <taxon>Pseudomonadales</taxon>
        <taxon>Pseudomonadaceae</taxon>
        <taxon>Stutzerimonas</taxon>
    </lineage>
</organism>
<evidence type="ECO:0000313" key="2">
    <source>
        <dbReference type="EMBL" id="POH84198.1"/>
    </source>
</evidence>
<dbReference type="OrthoDB" id="7024247at2"/>
<dbReference type="RefSeq" id="WP_064481777.1">
    <property type="nucleotide sequence ID" value="NZ_CP015641.1"/>
</dbReference>